<evidence type="ECO:0000313" key="1">
    <source>
        <dbReference type="EMBL" id="TXF99202.1"/>
    </source>
</evidence>
<keyword evidence="2" id="KW-1185">Reference proteome</keyword>
<protein>
    <submittedName>
        <fullName evidence="1">Uncharacterized protein</fullName>
    </submittedName>
</protein>
<accession>A0A5C7FWE3</accession>
<dbReference type="Proteomes" id="UP000321413">
    <property type="component" value="Unassembled WGS sequence"/>
</dbReference>
<proteinExistence type="predicted"/>
<name>A0A5C7FWE3_9BURK</name>
<dbReference type="RefSeq" id="WP_147935279.1">
    <property type="nucleotide sequence ID" value="NZ_VPFD01000014.1"/>
</dbReference>
<gene>
    <name evidence="1" type="ORF">FVD38_13495</name>
</gene>
<comment type="caution">
    <text evidence="1">The sequence shown here is derived from an EMBL/GenBank/DDBJ whole genome shotgun (WGS) entry which is preliminary data.</text>
</comment>
<organism evidence="1 2">
    <name type="scientific">Massilia arenae</name>
    <dbReference type="NCBI Taxonomy" id="2603288"/>
    <lineage>
        <taxon>Bacteria</taxon>
        <taxon>Pseudomonadati</taxon>
        <taxon>Pseudomonadota</taxon>
        <taxon>Betaproteobacteria</taxon>
        <taxon>Burkholderiales</taxon>
        <taxon>Oxalobacteraceae</taxon>
        <taxon>Telluria group</taxon>
        <taxon>Massilia</taxon>
    </lineage>
</organism>
<dbReference type="EMBL" id="VPFD01000014">
    <property type="protein sequence ID" value="TXF99202.1"/>
    <property type="molecule type" value="Genomic_DNA"/>
</dbReference>
<dbReference type="AlphaFoldDB" id="A0A5C7FWE3"/>
<evidence type="ECO:0000313" key="2">
    <source>
        <dbReference type="Proteomes" id="UP000321413"/>
    </source>
</evidence>
<reference evidence="1 2" key="1">
    <citation type="submission" date="2019-08" db="EMBL/GenBank/DDBJ databases">
        <title>Massilia golmudensis sp. nov., isolated from sand in the Qinghai-Tibetan Plateau.</title>
        <authorList>
            <person name="Zhang B."/>
        </authorList>
    </citation>
    <scope>NUCLEOTIDE SEQUENCE [LARGE SCALE GENOMIC DNA]</scope>
    <source>
        <strain evidence="1 2">GEM5</strain>
    </source>
</reference>
<sequence>MNKELDDQLCQRYPKIFDDCRRTMCNDGWFDLLDVLCERLQFWTDHNRAPQVVVSQVKEKWGELSFYGQGGNQEQDGMITMAEGMSARICEHCGKPGTTLVSGEIYLTRCQEHAPSRGSVAAEQ</sequence>